<keyword evidence="2" id="KW-1185">Reference proteome</keyword>
<protein>
    <submittedName>
        <fullName evidence="1">Uncharacterized protein</fullName>
    </submittedName>
</protein>
<organism evidence="1 2">
    <name type="scientific">Gracilariopsis chorda</name>
    <dbReference type="NCBI Taxonomy" id="448386"/>
    <lineage>
        <taxon>Eukaryota</taxon>
        <taxon>Rhodophyta</taxon>
        <taxon>Florideophyceae</taxon>
        <taxon>Rhodymeniophycidae</taxon>
        <taxon>Gracilariales</taxon>
        <taxon>Gracilariaceae</taxon>
        <taxon>Gracilariopsis</taxon>
    </lineage>
</organism>
<gene>
    <name evidence="1" type="ORF">BWQ96_09825</name>
</gene>
<evidence type="ECO:0000313" key="2">
    <source>
        <dbReference type="Proteomes" id="UP000247409"/>
    </source>
</evidence>
<proteinExistence type="predicted"/>
<accession>A0A2V3IED2</accession>
<name>A0A2V3IED2_9FLOR</name>
<dbReference type="Proteomes" id="UP000247409">
    <property type="component" value="Unassembled WGS sequence"/>
</dbReference>
<evidence type="ECO:0000313" key="1">
    <source>
        <dbReference type="EMBL" id="PXF40449.1"/>
    </source>
</evidence>
<reference evidence="1 2" key="1">
    <citation type="journal article" date="2018" name="Mol. Biol. Evol.">
        <title>Analysis of the draft genome of the red seaweed Gracilariopsis chorda provides insights into genome size evolution in Rhodophyta.</title>
        <authorList>
            <person name="Lee J."/>
            <person name="Yang E.C."/>
            <person name="Graf L."/>
            <person name="Yang J.H."/>
            <person name="Qiu H."/>
            <person name="Zel Zion U."/>
            <person name="Chan C.X."/>
            <person name="Stephens T.G."/>
            <person name="Weber A.P.M."/>
            <person name="Boo G.H."/>
            <person name="Boo S.M."/>
            <person name="Kim K.M."/>
            <person name="Shin Y."/>
            <person name="Jung M."/>
            <person name="Lee S.J."/>
            <person name="Yim H.S."/>
            <person name="Lee J.H."/>
            <person name="Bhattacharya D."/>
            <person name="Yoon H.S."/>
        </authorList>
    </citation>
    <scope>NUCLEOTIDE SEQUENCE [LARGE SCALE GENOMIC DNA]</scope>
    <source>
        <strain evidence="1 2">SKKU-2015</strain>
        <tissue evidence="1">Whole body</tissue>
    </source>
</reference>
<sequence>MQKALVIHREGLVPKGIVGQEQIGLEDQGGWAGCRQIRRAHSGKKVVRVERCVDLVKVVVSGERRHASG</sequence>
<comment type="caution">
    <text evidence="1">The sequence shown here is derived from an EMBL/GenBank/DDBJ whole genome shotgun (WGS) entry which is preliminary data.</text>
</comment>
<dbReference type="EMBL" id="NBIV01000292">
    <property type="protein sequence ID" value="PXF40449.1"/>
    <property type="molecule type" value="Genomic_DNA"/>
</dbReference>
<dbReference type="AlphaFoldDB" id="A0A2V3IED2"/>